<dbReference type="KEGG" id="sbh:SBI_04407"/>
<sequence length="50" mass="5429">MTLNFPTAAELHDEQHLKDPGASQMTGKDSHWCVKLKDNSGLEPADVHGA</sequence>
<feature type="region of interest" description="Disordered" evidence="1">
    <location>
        <begin position="1"/>
        <end position="30"/>
    </location>
</feature>
<dbReference type="AlphaFoldDB" id="D7BVC6"/>
<accession>D7BVC6</accession>
<gene>
    <name evidence="2" type="ordered locus">SBI_04407</name>
</gene>
<organism evidence="2 3">
    <name type="scientific">Streptomyces bingchenggensis (strain BCW-1)</name>
    <dbReference type="NCBI Taxonomy" id="749414"/>
    <lineage>
        <taxon>Bacteria</taxon>
        <taxon>Bacillati</taxon>
        <taxon>Actinomycetota</taxon>
        <taxon>Actinomycetes</taxon>
        <taxon>Kitasatosporales</taxon>
        <taxon>Streptomycetaceae</taxon>
        <taxon>Streptomyces</taxon>
    </lineage>
</organism>
<dbReference type="HOGENOM" id="CLU_3123005_0_0_11"/>
<name>D7BVC6_STRBB</name>
<proteinExistence type="predicted"/>
<protein>
    <submittedName>
        <fullName evidence="2">Uncharacterized protein</fullName>
    </submittedName>
</protein>
<feature type="compositionally biased region" description="Basic and acidic residues" evidence="1">
    <location>
        <begin position="10"/>
        <end position="19"/>
    </location>
</feature>
<evidence type="ECO:0000256" key="1">
    <source>
        <dbReference type="SAM" id="MobiDB-lite"/>
    </source>
</evidence>
<keyword evidence="3" id="KW-1185">Reference proteome</keyword>
<evidence type="ECO:0000313" key="2">
    <source>
        <dbReference type="EMBL" id="ADI07527.1"/>
    </source>
</evidence>
<evidence type="ECO:0000313" key="3">
    <source>
        <dbReference type="Proteomes" id="UP000000377"/>
    </source>
</evidence>
<dbReference type="Proteomes" id="UP000000377">
    <property type="component" value="Chromosome"/>
</dbReference>
<reference evidence="2 3" key="1">
    <citation type="journal article" date="2010" name="J. Bacteriol.">
        <title>Genome sequence of the milbemycin-producing bacterium Streptomyces bingchenggensis.</title>
        <authorList>
            <person name="Wang X.J."/>
            <person name="Yan Y.J."/>
            <person name="Zhang B."/>
            <person name="An J."/>
            <person name="Wang J.J."/>
            <person name="Tian J."/>
            <person name="Jiang L."/>
            <person name="Chen Y.H."/>
            <person name="Huang S.X."/>
            <person name="Yin M."/>
            <person name="Zhang J."/>
            <person name="Gao A.L."/>
            <person name="Liu C.X."/>
            <person name="Zhu Z.X."/>
            <person name="Xiang W.S."/>
        </authorList>
    </citation>
    <scope>NUCLEOTIDE SEQUENCE [LARGE SCALE GENOMIC DNA]</scope>
    <source>
        <strain evidence="2 3">BCW-1</strain>
    </source>
</reference>
<dbReference type="RefSeq" id="WP_014176998.1">
    <property type="nucleotide sequence ID" value="NC_016582.1"/>
</dbReference>
<dbReference type="EMBL" id="CP002047">
    <property type="protein sequence ID" value="ADI07527.1"/>
    <property type="molecule type" value="Genomic_DNA"/>
</dbReference>
<dbReference type="PATRIC" id="fig|749414.3.peg.4554"/>
<dbReference type="STRING" id="749414.SBI_04407"/>